<dbReference type="KEGG" id="pgm:PGRAT_13085"/>
<dbReference type="AlphaFoldDB" id="A0A089NHD5"/>
<keyword evidence="2" id="KW-1185">Reference proteome</keyword>
<organism evidence="1 2">
    <name type="scientific">Paenibacillus graminis</name>
    <dbReference type="NCBI Taxonomy" id="189425"/>
    <lineage>
        <taxon>Bacteria</taxon>
        <taxon>Bacillati</taxon>
        <taxon>Bacillota</taxon>
        <taxon>Bacilli</taxon>
        <taxon>Bacillales</taxon>
        <taxon>Paenibacillaceae</taxon>
        <taxon>Paenibacillus</taxon>
    </lineage>
</organism>
<dbReference type="HOGENOM" id="CLU_2233826_0_0_9"/>
<name>A0A089NHD5_9BACL</name>
<dbReference type="RefSeq" id="WP_042266678.1">
    <property type="nucleotide sequence ID" value="NZ_CP009287.1"/>
</dbReference>
<proteinExistence type="predicted"/>
<gene>
    <name evidence="1" type="ORF">PGRAT_13085</name>
</gene>
<accession>A0A089NHD5</accession>
<dbReference type="EMBL" id="CP009287">
    <property type="protein sequence ID" value="AIQ68444.1"/>
    <property type="molecule type" value="Genomic_DNA"/>
</dbReference>
<sequence>MKVGICSSGCIKVVIDLKVHENGSLIAMTNFGDYFIIPSYNNLDEATEYSPFPDFLKRISEHDLANLYQISDVDYENKRIIFIGGSQKSVGEEYWTDFINSYEQQ</sequence>
<reference evidence="1 2" key="1">
    <citation type="submission" date="2014-08" db="EMBL/GenBank/DDBJ databases">
        <title>Comparative genomics of the Paenibacillus odorifer group.</title>
        <authorList>
            <person name="den Bakker H.C."/>
            <person name="Tsai Y.-C."/>
            <person name="Martin N."/>
            <person name="Korlach J."/>
            <person name="Wiedmann M."/>
        </authorList>
    </citation>
    <scope>NUCLEOTIDE SEQUENCE [LARGE SCALE GENOMIC DNA]</scope>
    <source>
        <strain evidence="1 2">DSM 15220</strain>
    </source>
</reference>
<evidence type="ECO:0000313" key="1">
    <source>
        <dbReference type="EMBL" id="AIQ68444.1"/>
    </source>
</evidence>
<protein>
    <submittedName>
        <fullName evidence="1">Uncharacterized protein</fullName>
    </submittedName>
</protein>
<dbReference type="OrthoDB" id="9811997at2"/>
<evidence type="ECO:0000313" key="2">
    <source>
        <dbReference type="Proteomes" id="UP000029500"/>
    </source>
</evidence>
<dbReference type="Proteomes" id="UP000029500">
    <property type="component" value="Chromosome"/>
</dbReference>